<reference evidence="2" key="1">
    <citation type="journal article" date="2010" name="Nat. Biotechnol.">
        <title>Draft genome sequence of the oilseed species Ricinus communis.</title>
        <authorList>
            <person name="Chan A.P."/>
            <person name="Crabtree J."/>
            <person name="Zhao Q."/>
            <person name="Lorenzi H."/>
            <person name="Orvis J."/>
            <person name="Puiu D."/>
            <person name="Melake-Berhan A."/>
            <person name="Jones K.M."/>
            <person name="Redman J."/>
            <person name="Chen G."/>
            <person name="Cahoon E.B."/>
            <person name="Gedil M."/>
            <person name="Stanke M."/>
            <person name="Haas B.J."/>
            <person name="Wortman J.R."/>
            <person name="Fraser-Liggett C.M."/>
            <person name="Ravel J."/>
            <person name="Rabinowicz P.D."/>
        </authorList>
    </citation>
    <scope>NUCLEOTIDE SEQUENCE [LARGE SCALE GENOMIC DNA]</scope>
    <source>
        <strain evidence="2">cv. Hale</strain>
    </source>
</reference>
<dbReference type="EMBL" id="EQ973892">
    <property type="protein sequence ID" value="EEF40022.1"/>
    <property type="molecule type" value="Genomic_DNA"/>
</dbReference>
<protein>
    <submittedName>
        <fullName evidence="1">Uncharacterized protein</fullName>
    </submittedName>
</protein>
<accession>B9S8L9</accession>
<evidence type="ECO:0000313" key="1">
    <source>
        <dbReference type="EMBL" id="EEF40022.1"/>
    </source>
</evidence>
<dbReference type="AlphaFoldDB" id="B9S8L9"/>
<gene>
    <name evidence="1" type="ORF">RCOM_0602370</name>
</gene>
<evidence type="ECO:0000313" key="2">
    <source>
        <dbReference type="Proteomes" id="UP000008311"/>
    </source>
</evidence>
<dbReference type="InParanoid" id="B9S8L9"/>
<sequence length="135" mass="14792">MVLKLVRERTLGAGSSNLLANLWLARNAYIFHSNQPDPIQVTRQAKLYWGHAKNQNNVPGRSNRSQAISIHKRQTPPELNGINVNIDASWGAANKPLLLLEGITQAQLTVVFGGPKKGVCKSLLMTLRDAVSRAS</sequence>
<name>B9S8L9_RICCO</name>
<organism evidence="1 2">
    <name type="scientific">Ricinus communis</name>
    <name type="common">Castor bean</name>
    <dbReference type="NCBI Taxonomy" id="3988"/>
    <lineage>
        <taxon>Eukaryota</taxon>
        <taxon>Viridiplantae</taxon>
        <taxon>Streptophyta</taxon>
        <taxon>Embryophyta</taxon>
        <taxon>Tracheophyta</taxon>
        <taxon>Spermatophyta</taxon>
        <taxon>Magnoliopsida</taxon>
        <taxon>eudicotyledons</taxon>
        <taxon>Gunneridae</taxon>
        <taxon>Pentapetalae</taxon>
        <taxon>rosids</taxon>
        <taxon>fabids</taxon>
        <taxon>Malpighiales</taxon>
        <taxon>Euphorbiaceae</taxon>
        <taxon>Acalyphoideae</taxon>
        <taxon>Acalypheae</taxon>
        <taxon>Ricinus</taxon>
    </lineage>
</organism>
<proteinExistence type="predicted"/>
<keyword evidence="2" id="KW-1185">Reference proteome</keyword>
<dbReference type="Proteomes" id="UP000008311">
    <property type="component" value="Unassembled WGS sequence"/>
</dbReference>